<dbReference type="PROSITE" id="PS50127">
    <property type="entry name" value="UBC_2"/>
    <property type="match status" value="1"/>
</dbReference>
<dbReference type="InterPro" id="IPR016135">
    <property type="entry name" value="UBQ-conjugating_enzyme/RWD"/>
</dbReference>
<dbReference type="STRING" id="101127.A0A1X2G610"/>
<dbReference type="AlphaFoldDB" id="A0A1X2G610"/>
<keyword evidence="4" id="KW-1185">Reference proteome</keyword>
<keyword evidence="1" id="KW-0833">Ubl conjugation pathway</keyword>
<dbReference type="CDD" id="cd23814">
    <property type="entry name" value="UEV_AKTIP"/>
    <property type="match status" value="1"/>
</dbReference>
<dbReference type="SMART" id="SM00212">
    <property type="entry name" value="UBCc"/>
    <property type="match status" value="1"/>
</dbReference>
<dbReference type="PANTHER" id="PTHR24067">
    <property type="entry name" value="UBIQUITIN-CONJUGATING ENZYME E2"/>
    <property type="match status" value="1"/>
</dbReference>
<dbReference type="Proteomes" id="UP000242146">
    <property type="component" value="Unassembled WGS sequence"/>
</dbReference>
<reference evidence="3 4" key="1">
    <citation type="submission" date="2016-07" db="EMBL/GenBank/DDBJ databases">
        <title>Pervasive Adenine N6-methylation of Active Genes in Fungi.</title>
        <authorList>
            <consortium name="DOE Joint Genome Institute"/>
            <person name="Mondo S.J."/>
            <person name="Dannebaum R.O."/>
            <person name="Kuo R.C."/>
            <person name="Labutti K."/>
            <person name="Haridas S."/>
            <person name="Kuo A."/>
            <person name="Salamov A."/>
            <person name="Ahrendt S.R."/>
            <person name="Lipzen A."/>
            <person name="Sullivan W."/>
            <person name="Andreopoulos W.B."/>
            <person name="Clum A."/>
            <person name="Lindquist E."/>
            <person name="Daum C."/>
            <person name="Ramamoorthy G.K."/>
            <person name="Gryganskyi A."/>
            <person name="Culley D."/>
            <person name="Magnuson J.K."/>
            <person name="James T.Y."/>
            <person name="O'Malley M.A."/>
            <person name="Stajich J.E."/>
            <person name="Spatafora J.W."/>
            <person name="Visel A."/>
            <person name="Grigoriev I.V."/>
        </authorList>
    </citation>
    <scope>NUCLEOTIDE SEQUENCE [LARGE SCALE GENOMIC DNA]</scope>
    <source>
        <strain evidence="3 4">NRRL 3301</strain>
    </source>
</reference>
<evidence type="ECO:0000256" key="1">
    <source>
        <dbReference type="ARBA" id="ARBA00022786"/>
    </source>
</evidence>
<comment type="caution">
    <text evidence="3">The sequence shown here is derived from an EMBL/GenBank/DDBJ whole genome shotgun (WGS) entry which is preliminary data.</text>
</comment>
<feature type="domain" description="UBC core" evidence="2">
    <location>
        <begin position="1"/>
        <end position="129"/>
    </location>
</feature>
<sequence>MPSSDSLNVLYGVLFVHKGHYRSGVFKFRIFVPDTYPDHPPAVTFLTDMFHPLVDAQGNVSLSQQFPSWRPHQDYLYHVLHYIKNMFKKVVLEKLMDKHCYNKEAYRLFRTETAVFTKLAQQCAQLSITESYLFDHFPGNNMIRFSPLSEAKYEELRGTIFSPQ</sequence>
<evidence type="ECO:0000259" key="2">
    <source>
        <dbReference type="PROSITE" id="PS50127"/>
    </source>
</evidence>
<dbReference type="SUPFAM" id="SSF54495">
    <property type="entry name" value="UBC-like"/>
    <property type="match status" value="1"/>
</dbReference>
<dbReference type="InterPro" id="IPR000608">
    <property type="entry name" value="UBC"/>
</dbReference>
<name>A0A1X2G610_9FUNG</name>
<gene>
    <name evidence="3" type="ORF">DM01DRAFT_1364544</name>
</gene>
<dbReference type="Pfam" id="PF00179">
    <property type="entry name" value="UQ_con"/>
    <property type="match status" value="1"/>
</dbReference>
<evidence type="ECO:0000313" key="4">
    <source>
        <dbReference type="Proteomes" id="UP000242146"/>
    </source>
</evidence>
<evidence type="ECO:0000313" key="3">
    <source>
        <dbReference type="EMBL" id="ORX45917.1"/>
    </source>
</evidence>
<accession>A0A1X2G610</accession>
<protein>
    <submittedName>
        <fullName evidence="3">UBC-like protein</fullName>
    </submittedName>
</protein>
<dbReference type="Gene3D" id="3.10.110.10">
    <property type="entry name" value="Ubiquitin Conjugating Enzyme"/>
    <property type="match status" value="1"/>
</dbReference>
<dbReference type="OrthoDB" id="5596422at2759"/>
<dbReference type="InterPro" id="IPR050113">
    <property type="entry name" value="Ub_conjugating_enzyme"/>
</dbReference>
<proteinExistence type="predicted"/>
<organism evidence="3 4">
    <name type="scientific">Hesseltinella vesiculosa</name>
    <dbReference type="NCBI Taxonomy" id="101127"/>
    <lineage>
        <taxon>Eukaryota</taxon>
        <taxon>Fungi</taxon>
        <taxon>Fungi incertae sedis</taxon>
        <taxon>Mucoromycota</taxon>
        <taxon>Mucoromycotina</taxon>
        <taxon>Mucoromycetes</taxon>
        <taxon>Mucorales</taxon>
        <taxon>Cunninghamellaceae</taxon>
        <taxon>Hesseltinella</taxon>
    </lineage>
</organism>
<dbReference type="EMBL" id="MCGT01000040">
    <property type="protein sequence ID" value="ORX45917.1"/>
    <property type="molecule type" value="Genomic_DNA"/>
</dbReference>